<keyword evidence="2" id="KW-0812">Transmembrane</keyword>
<evidence type="ECO:0000256" key="1">
    <source>
        <dbReference type="ARBA" id="ARBA00004141"/>
    </source>
</evidence>
<dbReference type="PROSITE" id="PS50244">
    <property type="entry name" value="S5A_REDUCTASE"/>
    <property type="match status" value="1"/>
</dbReference>
<evidence type="ECO:0000313" key="7">
    <source>
        <dbReference type="Proteomes" id="UP000826234"/>
    </source>
</evidence>
<name>A0ABQ7SZ53_PHRPL</name>
<dbReference type="EMBL" id="JAIPUX010003289">
    <property type="protein sequence ID" value="KAH0622549.1"/>
    <property type="molecule type" value="Genomic_DNA"/>
</dbReference>
<dbReference type="Pfam" id="PF02544">
    <property type="entry name" value="Steroid_dh"/>
    <property type="match status" value="1"/>
</dbReference>
<evidence type="ECO:0000259" key="5">
    <source>
        <dbReference type="Pfam" id="PF02544"/>
    </source>
</evidence>
<reference evidence="6 7" key="1">
    <citation type="journal article" date="2022" name="Gigascience">
        <title>A chromosome-level genome assembly and annotation of the desert horned lizard, Phrynosoma platyrhinos, provides insight into chromosomal rearrangements among reptiles.</title>
        <authorList>
            <person name="Koochekian N."/>
            <person name="Ascanio A."/>
            <person name="Farleigh K."/>
            <person name="Card D.C."/>
            <person name="Schield D.R."/>
            <person name="Castoe T.A."/>
            <person name="Jezkova T."/>
        </authorList>
    </citation>
    <scope>NUCLEOTIDE SEQUENCE [LARGE SCALE GENOMIC DNA]</scope>
    <source>
        <strain evidence="6">NK-2021</strain>
    </source>
</reference>
<gene>
    <name evidence="6" type="ORF">JD844_024945</name>
</gene>
<dbReference type="Proteomes" id="UP000826234">
    <property type="component" value="Unassembled WGS sequence"/>
</dbReference>
<accession>A0ABQ7SZ53</accession>
<evidence type="ECO:0000256" key="4">
    <source>
        <dbReference type="ARBA" id="ARBA00023136"/>
    </source>
</evidence>
<dbReference type="InterPro" id="IPR001104">
    <property type="entry name" value="3-oxo-5_a-steroid_4-DH_C"/>
</dbReference>
<feature type="domain" description="3-oxo-5-alpha-steroid 4-dehydrogenase C-terminal" evidence="5">
    <location>
        <begin position="4"/>
        <end position="66"/>
    </location>
</feature>
<keyword evidence="7" id="KW-1185">Reference proteome</keyword>
<organism evidence="6 7">
    <name type="scientific">Phrynosoma platyrhinos</name>
    <name type="common">Desert horned lizard</name>
    <dbReference type="NCBI Taxonomy" id="52577"/>
    <lineage>
        <taxon>Eukaryota</taxon>
        <taxon>Metazoa</taxon>
        <taxon>Chordata</taxon>
        <taxon>Craniata</taxon>
        <taxon>Vertebrata</taxon>
        <taxon>Euteleostomi</taxon>
        <taxon>Lepidosauria</taxon>
        <taxon>Squamata</taxon>
        <taxon>Bifurcata</taxon>
        <taxon>Unidentata</taxon>
        <taxon>Episquamata</taxon>
        <taxon>Toxicofera</taxon>
        <taxon>Iguania</taxon>
        <taxon>Phrynosomatidae</taxon>
        <taxon>Phrynosomatinae</taxon>
        <taxon>Phrynosoma</taxon>
    </lineage>
</organism>
<comment type="caution">
    <text evidence="6">The sequence shown here is derived from an EMBL/GenBank/DDBJ whole genome shotgun (WGS) entry which is preliminary data.</text>
</comment>
<keyword evidence="3" id="KW-1133">Transmembrane helix</keyword>
<sequence>MLYSGVLFCTYNGFLQGYYMIYCAEYPDDWCNNLRFTSGINIHSDHLLRQLRKPGELTYKIPQGTMLGHSPATQDQEKP</sequence>
<proteinExistence type="predicted"/>
<comment type="subcellular location">
    <subcellularLocation>
        <location evidence="1">Membrane</location>
        <topology evidence="1">Multi-pass membrane protein</topology>
    </subcellularLocation>
</comment>
<evidence type="ECO:0000313" key="6">
    <source>
        <dbReference type="EMBL" id="KAH0622549.1"/>
    </source>
</evidence>
<evidence type="ECO:0000256" key="2">
    <source>
        <dbReference type="ARBA" id="ARBA00022692"/>
    </source>
</evidence>
<evidence type="ECO:0000256" key="3">
    <source>
        <dbReference type="ARBA" id="ARBA00022989"/>
    </source>
</evidence>
<keyword evidence="4" id="KW-0472">Membrane</keyword>
<protein>
    <recommendedName>
        <fullName evidence="5">3-oxo-5-alpha-steroid 4-dehydrogenase C-terminal domain-containing protein</fullName>
    </recommendedName>
</protein>